<gene>
    <name evidence="1" type="ORF">ERD32_01425</name>
</gene>
<proteinExistence type="predicted"/>
<accession>A0A4Q0LXQ4</accession>
<dbReference type="Proteomes" id="UP000289808">
    <property type="component" value="Unassembled WGS sequence"/>
</dbReference>
<reference evidence="1 2" key="1">
    <citation type="submission" date="2019-01" db="EMBL/GenBank/DDBJ databases">
        <title>The genome sequence of Lactobacillus crispatus L49.</title>
        <authorList>
            <person name="Zhong J."/>
            <person name="Zhang J."/>
        </authorList>
    </citation>
    <scope>NUCLEOTIDE SEQUENCE [LARGE SCALE GENOMIC DNA]</scope>
    <source>
        <strain evidence="1 2">L49</strain>
    </source>
</reference>
<dbReference type="AlphaFoldDB" id="A0A4Q0LXQ4"/>
<organism evidence="1 2">
    <name type="scientific">Lactobacillus crispatus</name>
    <dbReference type="NCBI Taxonomy" id="47770"/>
    <lineage>
        <taxon>Bacteria</taxon>
        <taxon>Bacillati</taxon>
        <taxon>Bacillota</taxon>
        <taxon>Bacilli</taxon>
        <taxon>Lactobacillales</taxon>
        <taxon>Lactobacillaceae</taxon>
        <taxon>Lactobacillus</taxon>
    </lineage>
</organism>
<name>A0A4Q0LXQ4_9LACO</name>
<comment type="caution">
    <text evidence="1">The sequence shown here is derived from an EMBL/GenBank/DDBJ whole genome shotgun (WGS) entry which is preliminary data.</text>
</comment>
<dbReference type="EMBL" id="SCLX01000005">
    <property type="protein sequence ID" value="RXF60054.1"/>
    <property type="molecule type" value="Genomic_DNA"/>
</dbReference>
<sequence>MTDRAEQMALDDSLKVDARETARNVRNFLTFKFEHFQNYAGLNVSDLSVIDDSHLSSPKMDASGVSSHGGINHTESSFNRIMEAEQACKAIYKTIKNCRNGGRTPYQKILSEAYLQNMEDYKIQQELGYEDSQYYIKKRQALCEFADRFEKWKDWYSIPYFKDLHIYRKNKNGV</sequence>
<evidence type="ECO:0000313" key="1">
    <source>
        <dbReference type="EMBL" id="RXF60054.1"/>
    </source>
</evidence>
<evidence type="ECO:0000313" key="2">
    <source>
        <dbReference type="Proteomes" id="UP000289808"/>
    </source>
</evidence>
<dbReference type="NCBIfam" id="TIGR01637">
    <property type="entry name" value="phage_arpU"/>
    <property type="match status" value="1"/>
</dbReference>
<protein>
    <submittedName>
        <fullName evidence="1">ArpU family transcriptional regulator</fullName>
    </submittedName>
</protein>
<dbReference type="InterPro" id="IPR006524">
    <property type="entry name" value="ArpU-like"/>
</dbReference>
<dbReference type="RefSeq" id="WP_005718990.1">
    <property type="nucleotide sequence ID" value="NZ_CP114552.1"/>
</dbReference>